<accession>A0A5D2GKH1</accession>
<evidence type="ECO:0000313" key="2">
    <source>
        <dbReference type="EMBL" id="TYH18611.1"/>
    </source>
</evidence>
<keyword evidence="1" id="KW-0732">Signal</keyword>
<feature type="signal peptide" evidence="1">
    <location>
        <begin position="1"/>
        <end position="16"/>
    </location>
</feature>
<evidence type="ECO:0000313" key="3">
    <source>
        <dbReference type="Proteomes" id="UP000323506"/>
    </source>
</evidence>
<sequence length="74" mass="8262">MLLSMLFLFLLRFCSILPFCSVVLFCFPFCSILQVLEGQRAVDGYFGATGQWGAEPRASNALLKHVGSRREAQC</sequence>
<proteinExistence type="predicted"/>
<name>A0A5D2GKH1_GOSDA</name>
<organism evidence="2 3">
    <name type="scientific">Gossypium darwinii</name>
    <name type="common">Darwin's cotton</name>
    <name type="synonym">Gossypium barbadense var. darwinii</name>
    <dbReference type="NCBI Taxonomy" id="34276"/>
    <lineage>
        <taxon>Eukaryota</taxon>
        <taxon>Viridiplantae</taxon>
        <taxon>Streptophyta</taxon>
        <taxon>Embryophyta</taxon>
        <taxon>Tracheophyta</taxon>
        <taxon>Spermatophyta</taxon>
        <taxon>Magnoliopsida</taxon>
        <taxon>eudicotyledons</taxon>
        <taxon>Gunneridae</taxon>
        <taxon>Pentapetalae</taxon>
        <taxon>rosids</taxon>
        <taxon>malvids</taxon>
        <taxon>Malvales</taxon>
        <taxon>Malvaceae</taxon>
        <taxon>Malvoideae</taxon>
        <taxon>Gossypium</taxon>
    </lineage>
</organism>
<evidence type="ECO:0000256" key="1">
    <source>
        <dbReference type="SAM" id="SignalP"/>
    </source>
</evidence>
<dbReference type="EMBL" id="CM017692">
    <property type="protein sequence ID" value="TYH18611.1"/>
    <property type="molecule type" value="Genomic_DNA"/>
</dbReference>
<protein>
    <recommendedName>
        <fullName evidence="4">Secreted protein</fullName>
    </recommendedName>
</protein>
<reference evidence="2 3" key="1">
    <citation type="submission" date="2019-06" db="EMBL/GenBank/DDBJ databases">
        <title>WGS assembly of Gossypium darwinii.</title>
        <authorList>
            <person name="Chen Z.J."/>
            <person name="Sreedasyam A."/>
            <person name="Ando A."/>
            <person name="Song Q."/>
            <person name="De L."/>
            <person name="Hulse-Kemp A."/>
            <person name="Ding M."/>
            <person name="Ye W."/>
            <person name="Kirkbride R."/>
            <person name="Jenkins J."/>
            <person name="Plott C."/>
            <person name="Lovell J."/>
            <person name="Lin Y.-M."/>
            <person name="Vaughn R."/>
            <person name="Liu B."/>
            <person name="Li W."/>
            <person name="Simpson S."/>
            <person name="Scheffler B."/>
            <person name="Saski C."/>
            <person name="Grover C."/>
            <person name="Hu G."/>
            <person name="Conover J."/>
            <person name="Carlson J."/>
            <person name="Shu S."/>
            <person name="Boston L."/>
            <person name="Williams M."/>
            <person name="Peterson D."/>
            <person name="Mcgee K."/>
            <person name="Jones D."/>
            <person name="Wendel J."/>
            <person name="Stelly D."/>
            <person name="Grimwood J."/>
            <person name="Schmutz J."/>
        </authorList>
    </citation>
    <scope>NUCLEOTIDE SEQUENCE [LARGE SCALE GENOMIC DNA]</scope>
    <source>
        <strain evidence="2">1808015.09</strain>
    </source>
</reference>
<dbReference type="Proteomes" id="UP000323506">
    <property type="component" value="Chromosome A05"/>
</dbReference>
<gene>
    <name evidence="2" type="ORF">ES288_A05G286400v1</name>
</gene>
<keyword evidence="3" id="KW-1185">Reference proteome</keyword>
<feature type="chain" id="PRO_5022857174" description="Secreted protein" evidence="1">
    <location>
        <begin position="17"/>
        <end position="74"/>
    </location>
</feature>
<evidence type="ECO:0008006" key="4">
    <source>
        <dbReference type="Google" id="ProtNLM"/>
    </source>
</evidence>
<dbReference type="AlphaFoldDB" id="A0A5D2GKH1"/>